<dbReference type="GO" id="GO:0006412">
    <property type="term" value="P:translation"/>
    <property type="evidence" value="ECO:0007669"/>
    <property type="project" value="InterPro"/>
</dbReference>
<evidence type="ECO:0000256" key="7">
    <source>
        <dbReference type="SAM" id="MobiDB-lite"/>
    </source>
</evidence>
<gene>
    <name evidence="8" type="ORF">KUDE01_012499</name>
</gene>
<keyword evidence="3" id="KW-0687">Ribonucleoprotein</keyword>
<dbReference type="GO" id="GO:0022627">
    <property type="term" value="C:cytosolic small ribosomal subunit"/>
    <property type="evidence" value="ECO:0007669"/>
    <property type="project" value="UniProtKB-ARBA"/>
</dbReference>
<dbReference type="Gene3D" id="3.30.70.3370">
    <property type="match status" value="1"/>
</dbReference>
<evidence type="ECO:0000313" key="9">
    <source>
        <dbReference type="Proteomes" id="UP001228049"/>
    </source>
</evidence>
<accession>A0AAD9FJQ5</accession>
<dbReference type="Proteomes" id="UP001228049">
    <property type="component" value="Unassembled WGS sequence"/>
</dbReference>
<dbReference type="GO" id="GO:0045947">
    <property type="term" value="P:negative regulation of translational initiation"/>
    <property type="evidence" value="ECO:0007669"/>
    <property type="project" value="InterPro"/>
</dbReference>
<evidence type="ECO:0000256" key="1">
    <source>
        <dbReference type="ARBA" id="ARBA00009680"/>
    </source>
</evidence>
<dbReference type="InterPro" id="IPR008606">
    <property type="entry name" value="EIF4EBP"/>
</dbReference>
<evidence type="ECO:0000256" key="5">
    <source>
        <dbReference type="ARBA" id="ARBA00055660"/>
    </source>
</evidence>
<evidence type="ECO:0000256" key="3">
    <source>
        <dbReference type="ARBA" id="ARBA00023274"/>
    </source>
</evidence>
<dbReference type="SUPFAM" id="SSF54189">
    <property type="entry name" value="Ribosomal proteins S24e, L23 and L15e"/>
    <property type="match status" value="1"/>
</dbReference>
<dbReference type="AlphaFoldDB" id="A0AAD9FJQ5"/>
<dbReference type="InterPro" id="IPR012678">
    <property type="entry name" value="Ribosomal_uL23/eL15/eS24_sf"/>
</dbReference>
<keyword evidence="9" id="KW-1185">Reference proteome</keyword>
<feature type="compositionally biased region" description="Basic residues" evidence="7">
    <location>
        <begin position="246"/>
        <end position="266"/>
    </location>
</feature>
<dbReference type="PANTHER" id="PTHR10496">
    <property type="entry name" value="40S RIBOSOMAL PROTEIN S24"/>
    <property type="match status" value="1"/>
</dbReference>
<protein>
    <recommendedName>
        <fullName evidence="6">40S ribosomal protein S24</fullName>
    </recommendedName>
</protein>
<keyword evidence="2 8" id="KW-0689">Ribosomal protein</keyword>
<evidence type="ECO:0000256" key="2">
    <source>
        <dbReference type="ARBA" id="ARBA00022980"/>
    </source>
</evidence>
<dbReference type="GO" id="GO:0008190">
    <property type="term" value="F:eukaryotic initiation factor 4E binding"/>
    <property type="evidence" value="ECO:0007669"/>
    <property type="project" value="InterPro"/>
</dbReference>
<dbReference type="EMBL" id="JASDAP010000003">
    <property type="protein sequence ID" value="KAK1905317.1"/>
    <property type="molecule type" value="Genomic_DNA"/>
</dbReference>
<organism evidence="8 9">
    <name type="scientific">Dissostichus eleginoides</name>
    <name type="common">Patagonian toothfish</name>
    <name type="synonym">Dissostichus amissus</name>
    <dbReference type="NCBI Taxonomy" id="100907"/>
    <lineage>
        <taxon>Eukaryota</taxon>
        <taxon>Metazoa</taxon>
        <taxon>Chordata</taxon>
        <taxon>Craniata</taxon>
        <taxon>Vertebrata</taxon>
        <taxon>Euteleostomi</taxon>
        <taxon>Actinopterygii</taxon>
        <taxon>Neopterygii</taxon>
        <taxon>Teleostei</taxon>
        <taxon>Neoteleostei</taxon>
        <taxon>Acanthomorphata</taxon>
        <taxon>Eupercaria</taxon>
        <taxon>Perciformes</taxon>
        <taxon>Notothenioidei</taxon>
        <taxon>Nototheniidae</taxon>
        <taxon>Dissostichus</taxon>
    </lineage>
</organism>
<comment type="similarity">
    <text evidence="1 6">Belongs to the eukaryotic ribosomal protein eS24 family.</text>
</comment>
<dbReference type="GO" id="GO:0003735">
    <property type="term" value="F:structural constituent of ribosome"/>
    <property type="evidence" value="ECO:0007669"/>
    <property type="project" value="InterPro"/>
</dbReference>
<name>A0AAD9FJQ5_DISEL</name>
<dbReference type="InterPro" id="IPR001976">
    <property type="entry name" value="Ribosomal_eS24"/>
</dbReference>
<evidence type="ECO:0000313" key="8">
    <source>
        <dbReference type="EMBL" id="KAK1905317.1"/>
    </source>
</evidence>
<dbReference type="FunFam" id="3.30.70.3370:FF:000001">
    <property type="entry name" value="40S ribosomal protein S24"/>
    <property type="match status" value="1"/>
</dbReference>
<dbReference type="Pfam" id="PF05456">
    <property type="entry name" value="eIF_4EBP"/>
    <property type="match status" value="1"/>
</dbReference>
<dbReference type="HAMAP" id="MF_00545">
    <property type="entry name" value="Ribosomal_eS24"/>
    <property type="match status" value="1"/>
</dbReference>
<dbReference type="Pfam" id="PF01282">
    <property type="entry name" value="Ribosomal_S24e"/>
    <property type="match status" value="1"/>
</dbReference>
<evidence type="ECO:0000256" key="6">
    <source>
        <dbReference type="RuleBase" id="RU004383"/>
    </source>
</evidence>
<dbReference type="InterPro" id="IPR053709">
    <property type="entry name" value="eRP_eS24_sf"/>
</dbReference>
<reference evidence="8" key="1">
    <citation type="submission" date="2023-04" db="EMBL/GenBank/DDBJ databases">
        <title>Chromosome-level genome of Chaenocephalus aceratus.</title>
        <authorList>
            <person name="Park H."/>
        </authorList>
    </citation>
    <scope>NUCLEOTIDE SEQUENCE</scope>
    <source>
        <strain evidence="8">DE</strain>
        <tissue evidence="8">Muscle</tissue>
    </source>
</reference>
<comment type="caution">
    <text evidence="8">The sequence shown here is derived from an EMBL/GenBank/DDBJ whole genome shotgun (WGS) entry which is preliminary data.</text>
</comment>
<evidence type="ECO:0000256" key="4">
    <source>
        <dbReference type="ARBA" id="ARBA00035021"/>
    </source>
</evidence>
<sequence length="276" mass="31004">MSTSRQFSESRAIPTRTVLINDTTQLPHDYCTTPGGTLFSTTPGGTRIIYDRKFLLDRRNSPIAQTPPAHLPVIPGVTSPNVLRENKKNEANNHIKNKHDGKPITAAVKFESVMVPFWGFELQAFIRPPAGPSSFSTSLSEAGVKMNDTVTVRSRKFMTNRLLQRKQMVVDVLHPGKATVPKTEIREKLAKMYKTTPDVVFVFGFRTQFGGGKTTGFAMVYDSLDYAKKNEPKHRLARHGLYEKKKTSRKQRKERKNRMKKVRGTKKASVGAAGKK</sequence>
<comment type="subunit">
    <text evidence="4">Component of the small ribosomal subunit.</text>
</comment>
<dbReference type="InterPro" id="IPR018098">
    <property type="entry name" value="Ribosomal_eS24_CS"/>
</dbReference>
<comment type="function">
    <text evidence="5">Component of the small ribosomal subunit. The ribosome is a large ribonucleoprotein complex responsible for the synthesis of proteins in the cell. Required for processing of pre-rRNA and maturation of 40S ribosomal subunits.</text>
</comment>
<proteinExistence type="inferred from homology"/>
<dbReference type="PROSITE" id="PS00529">
    <property type="entry name" value="RIBOSOMAL_S24E"/>
    <property type="match status" value="1"/>
</dbReference>
<feature type="region of interest" description="Disordered" evidence="7">
    <location>
        <begin position="238"/>
        <end position="276"/>
    </location>
</feature>